<proteinExistence type="predicted"/>
<dbReference type="SUPFAM" id="SSF53756">
    <property type="entry name" value="UDP-Glycosyltransferase/glycogen phosphorylase"/>
    <property type="match status" value="1"/>
</dbReference>
<organism evidence="4 5">
    <name type="scientific">Sporolactobacillus spathodeae</name>
    <dbReference type="NCBI Taxonomy" id="1465502"/>
    <lineage>
        <taxon>Bacteria</taxon>
        <taxon>Bacillati</taxon>
        <taxon>Bacillota</taxon>
        <taxon>Bacilli</taxon>
        <taxon>Bacillales</taxon>
        <taxon>Sporolactobacillaceae</taxon>
        <taxon>Sporolactobacillus</taxon>
    </lineage>
</organism>
<dbReference type="EMBL" id="JAFBEV010000008">
    <property type="protein sequence ID" value="MBM7657773.1"/>
    <property type="molecule type" value="Genomic_DNA"/>
</dbReference>
<keyword evidence="1" id="KW-0808">Transferase</keyword>
<sequence>MNKYYLIAKYNRDYRATSKARMDAERIMEQQHYNPVSREEFIENSDQYQNSLFVVQYPDLFHNREILFTMKLLKRLKCTSIILIHDLNYLRNKSISSKDEQEILKQSDFLIVHNKKMEDYLVQFDIPRTRMIRLELFDYLFCASIDRKIKNIVSSRYDIIIAGDLSMEKSAYIRNLNNLPYLNFNLFGSDPQINLPDNTSYLGKYSGDDLPNYLPEGWGLIWDGNSLKTCNGQYGSYQRFNNPHKASLFLATGIPLIVWEHAAIRDFIVQNKLGISVTTLFDIDKTIHSLTDIEKIEIQKHLDFWSKRIRRGYFLQKSLNSVEEKI</sequence>
<dbReference type="Gene3D" id="3.40.50.2000">
    <property type="entry name" value="Glycogen Phosphorylase B"/>
    <property type="match status" value="2"/>
</dbReference>
<dbReference type="Pfam" id="PF26334">
    <property type="entry name" value="Gtf3_N"/>
    <property type="match status" value="1"/>
</dbReference>
<dbReference type="RefSeq" id="WP_205006096.1">
    <property type="nucleotide sequence ID" value="NZ_CBCRXA010000006.1"/>
</dbReference>
<accession>A0ABS2Q7K6</accession>
<feature type="domain" description="Glucosyltransferase 3-like N-terminal" evidence="2">
    <location>
        <begin position="6"/>
        <end position="135"/>
    </location>
</feature>
<reference evidence="4 5" key="1">
    <citation type="submission" date="2021-01" db="EMBL/GenBank/DDBJ databases">
        <title>Genomic Encyclopedia of Type Strains, Phase IV (KMG-IV): sequencing the most valuable type-strain genomes for metagenomic binning, comparative biology and taxonomic classification.</title>
        <authorList>
            <person name="Goeker M."/>
        </authorList>
    </citation>
    <scope>NUCLEOTIDE SEQUENCE [LARGE SCALE GENOMIC DNA]</scope>
    <source>
        <strain evidence="4 5">DSM 100968</strain>
    </source>
</reference>
<dbReference type="PIRSF" id="PIRSF007023">
    <property type="entry name" value="UDP-Galf_transf"/>
    <property type="match status" value="1"/>
</dbReference>
<name>A0ABS2Q7K6_9BACL</name>
<keyword evidence="5" id="KW-1185">Reference proteome</keyword>
<evidence type="ECO:0000259" key="2">
    <source>
        <dbReference type="Pfam" id="PF26334"/>
    </source>
</evidence>
<evidence type="ECO:0000313" key="4">
    <source>
        <dbReference type="EMBL" id="MBM7657773.1"/>
    </source>
</evidence>
<evidence type="ECO:0000256" key="1">
    <source>
        <dbReference type="ARBA" id="ARBA00022679"/>
    </source>
</evidence>
<evidence type="ECO:0000313" key="5">
    <source>
        <dbReference type="Proteomes" id="UP000823201"/>
    </source>
</evidence>
<dbReference type="Proteomes" id="UP000823201">
    <property type="component" value="Unassembled WGS sequence"/>
</dbReference>
<evidence type="ECO:0008006" key="6">
    <source>
        <dbReference type="Google" id="ProtNLM"/>
    </source>
</evidence>
<gene>
    <name evidence="4" type="ORF">JOC27_001223</name>
</gene>
<dbReference type="InterPro" id="IPR058592">
    <property type="entry name" value="Gtf3_C"/>
</dbReference>
<evidence type="ECO:0000259" key="3">
    <source>
        <dbReference type="Pfam" id="PF26337"/>
    </source>
</evidence>
<dbReference type="InterPro" id="IPR058591">
    <property type="entry name" value="Gtf3_N"/>
</dbReference>
<feature type="domain" description="Glucosyltransferase 3-like C-terminal" evidence="3">
    <location>
        <begin position="159"/>
        <end position="320"/>
    </location>
</feature>
<comment type="caution">
    <text evidence="4">The sequence shown here is derived from an EMBL/GenBank/DDBJ whole genome shotgun (WGS) entry which is preliminary data.</text>
</comment>
<protein>
    <recommendedName>
        <fullName evidence="6">Beta-1,6-galactofuranosyltransferase</fullName>
    </recommendedName>
</protein>
<dbReference type="Pfam" id="PF26337">
    <property type="entry name" value="Gtf3_C"/>
    <property type="match status" value="1"/>
</dbReference>